<feature type="transmembrane region" description="Helical" evidence="2">
    <location>
        <begin position="41"/>
        <end position="63"/>
    </location>
</feature>
<keyword evidence="2" id="KW-1133">Transmembrane helix</keyword>
<sequence length="752" mass="81670">MTAPVRMRWRQARRHVVLVRLLLGLPWLVAAAVLGWRLGGSAVAVVVALLAGFGLAVAIVRVLRTMDQAWLASALDARRTDMDDSTALLFADLASLRPLQQLQRARLEERLRMQPPPDLRAPWPWRALALSWGVAAGVFALLAWWPFDGVGRAPAGSAQDATVAATAAPRLQASVLRIEPPTYTGLDAQTVAVLDAKAPAGSLLTWRLRIAPQPAAVELEFLDGERLALQREGDHWIATQRLQRSRLYRLRIAGATEQPPPPLHRLDAVADRAPQVRVLEPETTLQLRVDGQRQWRLVFEASDDHGVAAQARLRIVRTEGSGENQTFHEHVRTLAGQGAPRLRRYATTLEIADFGLQPGEDLVARLEVSDLRQPQPQAGRSASVILRWPPPAPPDIAGLEGLARQVLPAYFRSQRQIIIDAEALIAERAQLDEPRFAQRSDSLGVDQRLLRLRYGQFLGEESEGAPRAPPVDGHDHVPPPPPPRPAVSPGGIFADGSDALPPAPPPGQRDEGHDHDTPTPTRADADGDDHDHADGALADGVFGRAGDVVAAFGHTHDIPEAATLLDPKTRETLRRALGEMWQSELHLRQGNPSAALPYANRALELIKQVQEADRIYLARVGAQLPPIDEGRRLGGDREGLASRGLPSLATPAAEARLHEAWWALGDAAADPAPVLDTLQAWPGGARLDDPLALVAAIDAVRNDPACSDCRDTLRGLLWQAMRRPAGGIAPRVGDDTGARYLRALRDAAEQSE</sequence>
<keyword evidence="2" id="KW-0812">Transmembrane</keyword>
<dbReference type="AlphaFoldDB" id="A0A4Z1RHA7"/>
<accession>A0A4Z1RHA7</accession>
<proteinExistence type="predicted"/>
<gene>
    <name evidence="3" type="ORF">E4582_01110</name>
</gene>
<protein>
    <submittedName>
        <fullName evidence="3">DUF4175 domain-containing protein</fullName>
    </submittedName>
</protein>
<dbReference type="Proteomes" id="UP000298681">
    <property type="component" value="Unassembled WGS sequence"/>
</dbReference>
<name>A0A4Z1RHA7_9GAMM</name>
<feature type="compositionally biased region" description="Basic and acidic residues" evidence="1">
    <location>
        <begin position="508"/>
        <end position="534"/>
    </location>
</feature>
<feature type="region of interest" description="Disordered" evidence="1">
    <location>
        <begin position="461"/>
        <end position="538"/>
    </location>
</feature>
<dbReference type="RefSeq" id="WP_134672895.1">
    <property type="nucleotide sequence ID" value="NZ_SPUH01000001.1"/>
</dbReference>
<keyword evidence="4" id="KW-1185">Reference proteome</keyword>
<evidence type="ECO:0000256" key="1">
    <source>
        <dbReference type="SAM" id="MobiDB-lite"/>
    </source>
</evidence>
<reference evidence="3 4" key="1">
    <citation type="submission" date="2019-01" db="EMBL/GenBank/DDBJ databases">
        <authorList>
            <person name="Zhang S."/>
        </authorList>
    </citation>
    <scope>NUCLEOTIDE SEQUENCE [LARGE SCALE GENOMIC DNA]</scope>
    <source>
        <strain evidence="3 4">1626</strain>
    </source>
</reference>
<dbReference type="EMBL" id="SPUH01000001">
    <property type="protein sequence ID" value="TKS53509.1"/>
    <property type="molecule type" value="Genomic_DNA"/>
</dbReference>
<organism evidence="3 4">
    <name type="scientific">Luteimonas yindakuii</name>
    <dbReference type="NCBI Taxonomy" id="2565782"/>
    <lineage>
        <taxon>Bacteria</taxon>
        <taxon>Pseudomonadati</taxon>
        <taxon>Pseudomonadota</taxon>
        <taxon>Gammaproteobacteria</taxon>
        <taxon>Lysobacterales</taxon>
        <taxon>Lysobacteraceae</taxon>
        <taxon>Luteimonas</taxon>
    </lineage>
</organism>
<keyword evidence="2" id="KW-0472">Membrane</keyword>
<feature type="transmembrane region" description="Helical" evidence="2">
    <location>
        <begin position="127"/>
        <end position="147"/>
    </location>
</feature>
<evidence type="ECO:0000256" key="2">
    <source>
        <dbReference type="SAM" id="Phobius"/>
    </source>
</evidence>
<evidence type="ECO:0000313" key="4">
    <source>
        <dbReference type="Proteomes" id="UP000298681"/>
    </source>
</evidence>
<evidence type="ECO:0000313" key="3">
    <source>
        <dbReference type="EMBL" id="TKS53509.1"/>
    </source>
</evidence>
<comment type="caution">
    <text evidence="3">The sequence shown here is derived from an EMBL/GenBank/DDBJ whole genome shotgun (WGS) entry which is preliminary data.</text>
</comment>